<evidence type="ECO:0000313" key="2">
    <source>
        <dbReference type="Proteomes" id="UP001148662"/>
    </source>
</evidence>
<accession>A0ACC1RI40</accession>
<sequence>MWYEQTDSELPRCMLASALANHDALTEYLRPTADSPEHVRHQGRLEDMLPAEACKIKLKAKRRWQVAVSIPSSPKRRRTYHGRGMRSVLKIREFACCNRFAAARRSYRRFEEARGSLGRVTAGLGLIMPACHA</sequence>
<keyword evidence="2" id="KW-1185">Reference proteome</keyword>
<protein>
    <submittedName>
        <fullName evidence="1">Uncharacterized protein</fullName>
    </submittedName>
</protein>
<name>A0ACC1RI40_9APHY</name>
<reference evidence="1" key="1">
    <citation type="submission" date="2022-07" db="EMBL/GenBank/DDBJ databases">
        <title>Genome Sequence of Phlebia brevispora.</title>
        <authorList>
            <person name="Buettner E."/>
        </authorList>
    </citation>
    <scope>NUCLEOTIDE SEQUENCE</scope>
    <source>
        <strain evidence="1">MPL23</strain>
    </source>
</reference>
<proteinExistence type="predicted"/>
<dbReference type="Proteomes" id="UP001148662">
    <property type="component" value="Unassembled WGS sequence"/>
</dbReference>
<dbReference type="EMBL" id="JANHOG010002783">
    <property type="protein sequence ID" value="KAJ3520008.1"/>
    <property type="molecule type" value="Genomic_DNA"/>
</dbReference>
<gene>
    <name evidence="1" type="ORF">NM688_g9220</name>
</gene>
<comment type="caution">
    <text evidence="1">The sequence shown here is derived from an EMBL/GenBank/DDBJ whole genome shotgun (WGS) entry which is preliminary data.</text>
</comment>
<evidence type="ECO:0000313" key="1">
    <source>
        <dbReference type="EMBL" id="KAJ3520008.1"/>
    </source>
</evidence>
<organism evidence="1 2">
    <name type="scientific">Phlebia brevispora</name>
    <dbReference type="NCBI Taxonomy" id="194682"/>
    <lineage>
        <taxon>Eukaryota</taxon>
        <taxon>Fungi</taxon>
        <taxon>Dikarya</taxon>
        <taxon>Basidiomycota</taxon>
        <taxon>Agaricomycotina</taxon>
        <taxon>Agaricomycetes</taxon>
        <taxon>Polyporales</taxon>
        <taxon>Meruliaceae</taxon>
        <taxon>Phlebia</taxon>
    </lineage>
</organism>